<feature type="domain" description="N-acetyltransferase" evidence="3">
    <location>
        <begin position="1"/>
        <end position="139"/>
    </location>
</feature>
<dbReference type="Pfam" id="PF00583">
    <property type="entry name" value="Acetyltransf_1"/>
    <property type="match status" value="1"/>
</dbReference>
<dbReference type="CDD" id="cd04301">
    <property type="entry name" value="NAT_SF"/>
    <property type="match status" value="1"/>
</dbReference>
<comment type="caution">
    <text evidence="4">The sequence shown here is derived from an EMBL/GenBank/DDBJ whole genome shotgun (WGS) entry which is preliminary data.</text>
</comment>
<keyword evidence="2" id="KW-0012">Acyltransferase</keyword>
<keyword evidence="1 4" id="KW-0808">Transferase</keyword>
<proteinExistence type="predicted"/>
<accession>A0A0D6P694</accession>
<dbReference type="RefSeq" id="WP_148360384.1">
    <property type="nucleotide sequence ID" value="NZ_BANB01000151.1"/>
</dbReference>
<dbReference type="Gene3D" id="3.40.630.30">
    <property type="match status" value="1"/>
</dbReference>
<dbReference type="EMBL" id="BANB01000151">
    <property type="protein sequence ID" value="GAN76718.1"/>
    <property type="molecule type" value="Genomic_DNA"/>
</dbReference>
<dbReference type="PANTHER" id="PTHR43877">
    <property type="entry name" value="AMINOALKYLPHOSPHONATE N-ACETYLTRANSFERASE-RELATED-RELATED"/>
    <property type="match status" value="1"/>
</dbReference>
<dbReference type="GO" id="GO:0016747">
    <property type="term" value="F:acyltransferase activity, transferring groups other than amino-acyl groups"/>
    <property type="evidence" value="ECO:0007669"/>
    <property type="project" value="InterPro"/>
</dbReference>
<dbReference type="OrthoDB" id="9804026at2"/>
<organism evidence="4 5">
    <name type="scientific">Acidisphaera rubrifaciens HS-AP3</name>
    <dbReference type="NCBI Taxonomy" id="1231350"/>
    <lineage>
        <taxon>Bacteria</taxon>
        <taxon>Pseudomonadati</taxon>
        <taxon>Pseudomonadota</taxon>
        <taxon>Alphaproteobacteria</taxon>
        <taxon>Acetobacterales</taxon>
        <taxon>Acetobacteraceae</taxon>
        <taxon>Acidisphaera</taxon>
    </lineage>
</organism>
<evidence type="ECO:0000313" key="5">
    <source>
        <dbReference type="Proteomes" id="UP000032680"/>
    </source>
</evidence>
<evidence type="ECO:0000256" key="1">
    <source>
        <dbReference type="ARBA" id="ARBA00022679"/>
    </source>
</evidence>
<evidence type="ECO:0000313" key="4">
    <source>
        <dbReference type="EMBL" id="GAN76718.1"/>
    </source>
</evidence>
<dbReference type="AlphaFoldDB" id="A0A0D6P694"/>
<dbReference type="InterPro" id="IPR016181">
    <property type="entry name" value="Acyl_CoA_acyltransferase"/>
</dbReference>
<dbReference type="SUPFAM" id="SSF55729">
    <property type="entry name" value="Acyl-CoA N-acyltransferases (Nat)"/>
    <property type="match status" value="1"/>
</dbReference>
<dbReference type="InterPro" id="IPR050832">
    <property type="entry name" value="Bact_Acetyltransf"/>
</dbReference>
<evidence type="ECO:0000259" key="3">
    <source>
        <dbReference type="PROSITE" id="PS51186"/>
    </source>
</evidence>
<sequence>MAAAIRELAGADREALGFLPEAAYDDAIRRRRVLAMIDDRATPPTLAGFVLFSGVLPNARVQQVVVHPDHRRRGVGTALLRALTAHLEAMGFVRLTAAVADDLGAAQAFYSRNGFSPMLRKPGGKARGRTIVVRARDLDNGHLFSVLDQATTAEFVPLDLGLRVRGARPAPLYAIDLNVLFDVTKPGREVRRHLAERVIGAALAHRFRLVVASEFLTELERTSSGRTDPILAMARHLPRLPAVDKNELELLAGSIKSIVFGSALTGAAARPQATSDARHLAHAALARASGFLTSDGPILDARASLIATVGIDALSLDDFEELLDQGHEGGSKAEVIVAGEIEIGPCATDAAWEHLRSQGVSGSNLAQFNPGAAVASAARQEGVIVGLALRQRGPEVGAPAKLMVHVRPEHVRAELVAEALVNAQCLAACDEGPTAIELQDIRQAVVRRVALLQGFQPRRQEEAFVKVALGRPVTQCNWTAVARLALHRTELQLPAAPPRAGETMKIVKPDGSTVLIAPDRLEDALGPTLIAWEGRPAAIVPITQPYADDLLGTSLQRSLLGKPAAAVASRRTFVNTRRSAPALRPGTAMLFYESGRSGGRGAIVAVARVVDAIIAPKSGVPKALLQRAVVSDLRPLSATDEVLVTTFDHLMPVPAPIRLPRLRAMGAVGGNNLVTVTTVGSHVLEAILDEGWPSHV</sequence>
<name>A0A0D6P694_9PROT</name>
<dbReference type="PROSITE" id="PS51186">
    <property type="entry name" value="GNAT"/>
    <property type="match status" value="1"/>
</dbReference>
<reference evidence="4 5" key="1">
    <citation type="submission" date="2012-11" db="EMBL/GenBank/DDBJ databases">
        <title>Whole genome sequence of Acidisphaera rubrifaciens HS-AP3.</title>
        <authorList>
            <person name="Azuma Y."/>
            <person name="Higashiura N."/>
            <person name="Hirakawa H."/>
            <person name="Matsushita K."/>
        </authorList>
    </citation>
    <scope>NUCLEOTIDE SEQUENCE [LARGE SCALE GENOMIC DNA]</scope>
    <source>
        <strain evidence="4 5">HS-AP3</strain>
    </source>
</reference>
<dbReference type="Proteomes" id="UP000032680">
    <property type="component" value="Unassembled WGS sequence"/>
</dbReference>
<protein>
    <submittedName>
        <fullName evidence="4">N-acetyltransferase</fullName>
    </submittedName>
</protein>
<keyword evidence="5" id="KW-1185">Reference proteome</keyword>
<gene>
    <name evidence="4" type="ORF">Asru_0151_02</name>
</gene>
<evidence type="ECO:0000256" key="2">
    <source>
        <dbReference type="ARBA" id="ARBA00023315"/>
    </source>
</evidence>
<dbReference type="InterPro" id="IPR000182">
    <property type="entry name" value="GNAT_dom"/>
</dbReference>